<dbReference type="Gene3D" id="1.10.10.10">
    <property type="entry name" value="Winged helix-like DNA-binding domain superfamily/Winged helix DNA-binding domain"/>
    <property type="match status" value="1"/>
</dbReference>
<evidence type="ECO:0000259" key="4">
    <source>
        <dbReference type="PROSITE" id="PS50995"/>
    </source>
</evidence>
<dbReference type="GO" id="GO:0003677">
    <property type="term" value="F:DNA binding"/>
    <property type="evidence" value="ECO:0007669"/>
    <property type="project" value="UniProtKB-KW"/>
</dbReference>
<dbReference type="Pfam" id="PF01047">
    <property type="entry name" value="MarR"/>
    <property type="match status" value="1"/>
</dbReference>
<dbReference type="RefSeq" id="WP_212522525.1">
    <property type="nucleotide sequence ID" value="NZ_JAGSOH010000241.1"/>
</dbReference>
<organism evidence="5 6">
    <name type="scientific">Actinospica acidithermotolerans</name>
    <dbReference type="NCBI Taxonomy" id="2828514"/>
    <lineage>
        <taxon>Bacteria</taxon>
        <taxon>Bacillati</taxon>
        <taxon>Actinomycetota</taxon>
        <taxon>Actinomycetes</taxon>
        <taxon>Catenulisporales</taxon>
        <taxon>Actinospicaceae</taxon>
        <taxon>Actinospica</taxon>
    </lineage>
</organism>
<dbReference type="PANTHER" id="PTHR33164:SF64">
    <property type="entry name" value="TRANSCRIPTIONAL REGULATOR SLYA"/>
    <property type="match status" value="1"/>
</dbReference>
<proteinExistence type="predicted"/>
<dbReference type="InterPro" id="IPR039422">
    <property type="entry name" value="MarR/SlyA-like"/>
</dbReference>
<feature type="domain" description="HTH marR-type" evidence="4">
    <location>
        <begin position="1"/>
        <end position="142"/>
    </location>
</feature>
<keyword evidence="6" id="KW-1185">Reference proteome</keyword>
<evidence type="ECO:0000313" key="6">
    <source>
        <dbReference type="Proteomes" id="UP000676325"/>
    </source>
</evidence>
<protein>
    <submittedName>
        <fullName evidence="5">MarR family transcriptional regulator</fullName>
    </submittedName>
</protein>
<name>A0A941INX5_9ACTN</name>
<dbReference type="PANTHER" id="PTHR33164">
    <property type="entry name" value="TRANSCRIPTIONAL REGULATOR, MARR FAMILY"/>
    <property type="match status" value="1"/>
</dbReference>
<dbReference type="GO" id="GO:0006950">
    <property type="term" value="P:response to stress"/>
    <property type="evidence" value="ECO:0007669"/>
    <property type="project" value="TreeGrafter"/>
</dbReference>
<dbReference type="InterPro" id="IPR000835">
    <property type="entry name" value="HTH_MarR-typ"/>
</dbReference>
<accession>A0A941INX5</accession>
<dbReference type="PROSITE" id="PS50995">
    <property type="entry name" value="HTH_MARR_2"/>
    <property type="match status" value="1"/>
</dbReference>
<evidence type="ECO:0000256" key="3">
    <source>
        <dbReference type="ARBA" id="ARBA00023163"/>
    </source>
</evidence>
<dbReference type="GO" id="GO:0003700">
    <property type="term" value="F:DNA-binding transcription factor activity"/>
    <property type="evidence" value="ECO:0007669"/>
    <property type="project" value="InterPro"/>
</dbReference>
<dbReference type="AlphaFoldDB" id="A0A941INX5"/>
<comment type="caution">
    <text evidence="5">The sequence shown here is derived from an EMBL/GenBank/DDBJ whole genome shotgun (WGS) entry which is preliminary data.</text>
</comment>
<dbReference type="Proteomes" id="UP000676325">
    <property type="component" value="Unassembled WGS sequence"/>
</dbReference>
<gene>
    <name evidence="5" type="ORF">KDK95_34265</name>
</gene>
<evidence type="ECO:0000256" key="2">
    <source>
        <dbReference type="ARBA" id="ARBA00023125"/>
    </source>
</evidence>
<dbReference type="SMART" id="SM00347">
    <property type="entry name" value="HTH_MARR"/>
    <property type="match status" value="1"/>
</dbReference>
<keyword evidence="2" id="KW-0238">DNA-binding</keyword>
<keyword evidence="1" id="KW-0805">Transcription regulation</keyword>
<evidence type="ECO:0000256" key="1">
    <source>
        <dbReference type="ARBA" id="ARBA00023015"/>
    </source>
</evidence>
<sequence>MSTGIDTGRDQDLRLVWDRIRTMVYDDNRRAEVSAEVGLSFVKVKALRRLLARPMPMRELAAQLVVDKPYMTQVVDALEQRGLVVRTVDARDRRCRIVSLTEAGRATAERSEEILTRPPAILAGLSDEDLGQLTRILMSLPATGDGEPS</sequence>
<dbReference type="PRINTS" id="PR00598">
    <property type="entry name" value="HTHMARR"/>
</dbReference>
<dbReference type="EMBL" id="JAGSOH010000241">
    <property type="protein sequence ID" value="MBR7831418.1"/>
    <property type="molecule type" value="Genomic_DNA"/>
</dbReference>
<dbReference type="SUPFAM" id="SSF46785">
    <property type="entry name" value="Winged helix' DNA-binding domain"/>
    <property type="match status" value="1"/>
</dbReference>
<dbReference type="InterPro" id="IPR036388">
    <property type="entry name" value="WH-like_DNA-bd_sf"/>
</dbReference>
<evidence type="ECO:0000313" key="5">
    <source>
        <dbReference type="EMBL" id="MBR7831418.1"/>
    </source>
</evidence>
<dbReference type="InterPro" id="IPR036390">
    <property type="entry name" value="WH_DNA-bd_sf"/>
</dbReference>
<keyword evidence="3" id="KW-0804">Transcription</keyword>
<reference evidence="5" key="1">
    <citation type="submission" date="2021-04" db="EMBL/GenBank/DDBJ databases">
        <title>Genome based classification of Actinospica acidithermotolerans sp. nov., an actinobacterium isolated from an Indonesian hot spring.</title>
        <authorList>
            <person name="Kusuma A.B."/>
            <person name="Putra K.E."/>
            <person name="Nafisah S."/>
            <person name="Loh J."/>
            <person name="Nouioui I."/>
            <person name="Goodfellow M."/>
        </authorList>
    </citation>
    <scope>NUCLEOTIDE SEQUENCE</scope>
    <source>
        <strain evidence="5">MGRD01-02</strain>
    </source>
</reference>